<evidence type="ECO:0000313" key="4">
    <source>
        <dbReference type="EMBL" id="MFC6704599.1"/>
    </source>
</evidence>
<dbReference type="EMBL" id="JBHSWH010000001">
    <property type="protein sequence ID" value="MFC6704599.1"/>
    <property type="molecule type" value="Genomic_DNA"/>
</dbReference>
<dbReference type="InterPro" id="IPR011067">
    <property type="entry name" value="Plasmid_toxin/cell-grow_inhib"/>
</dbReference>
<feature type="region of interest" description="Disordered" evidence="3">
    <location>
        <begin position="1"/>
        <end position="21"/>
    </location>
</feature>
<protein>
    <submittedName>
        <fullName evidence="4">Type II toxin-antitoxin system PemK/MazF family toxin</fullName>
    </submittedName>
</protein>
<gene>
    <name evidence="4" type="ORF">ACFQDH_04770</name>
</gene>
<evidence type="ECO:0000256" key="2">
    <source>
        <dbReference type="ARBA" id="ARBA00022649"/>
    </source>
</evidence>
<dbReference type="Gene3D" id="2.30.30.110">
    <property type="match status" value="1"/>
</dbReference>
<dbReference type="RefSeq" id="WP_382398978.1">
    <property type="nucleotide sequence ID" value="NZ_JBHSWH010000001.1"/>
</dbReference>
<proteinExistence type="inferred from homology"/>
<feature type="compositionally biased region" description="Polar residues" evidence="3">
    <location>
        <begin position="1"/>
        <end position="19"/>
    </location>
</feature>
<name>A0ABW2AD85_9MICO</name>
<comment type="caution">
    <text evidence="4">The sequence shown here is derived from an EMBL/GenBank/DDBJ whole genome shotgun (WGS) entry which is preliminary data.</text>
</comment>
<comment type="similarity">
    <text evidence="1">Belongs to the PemK/MazF family.</text>
</comment>
<evidence type="ECO:0000313" key="5">
    <source>
        <dbReference type="Proteomes" id="UP001596298"/>
    </source>
</evidence>
<dbReference type="PANTHER" id="PTHR33988">
    <property type="entry name" value="ENDORIBONUCLEASE MAZF-RELATED"/>
    <property type="match status" value="1"/>
</dbReference>
<accession>A0ABW2AD85</accession>
<sequence>MAGGTSRPQRPKSSGQSFTRGDVVWADLDPAKGREQAKHRPYLVLSDTRYHHAFSLVIGVPMTSAERSWPTRVQVTSGSWAICEQVRTFSTERITRVERRRYDVSAVQKIVTRLIGGPGR</sequence>
<evidence type="ECO:0000256" key="1">
    <source>
        <dbReference type="ARBA" id="ARBA00007521"/>
    </source>
</evidence>
<dbReference type="SUPFAM" id="SSF50118">
    <property type="entry name" value="Cell growth inhibitor/plasmid maintenance toxic component"/>
    <property type="match status" value="1"/>
</dbReference>
<organism evidence="4 5">
    <name type="scientific">Flexivirga alba</name>
    <dbReference type="NCBI Taxonomy" id="702742"/>
    <lineage>
        <taxon>Bacteria</taxon>
        <taxon>Bacillati</taxon>
        <taxon>Actinomycetota</taxon>
        <taxon>Actinomycetes</taxon>
        <taxon>Micrococcales</taxon>
        <taxon>Dermacoccaceae</taxon>
        <taxon>Flexivirga</taxon>
    </lineage>
</organism>
<evidence type="ECO:0000256" key="3">
    <source>
        <dbReference type="SAM" id="MobiDB-lite"/>
    </source>
</evidence>
<dbReference type="InterPro" id="IPR003477">
    <property type="entry name" value="PemK-like"/>
</dbReference>
<keyword evidence="5" id="KW-1185">Reference proteome</keyword>
<dbReference type="Proteomes" id="UP001596298">
    <property type="component" value="Unassembled WGS sequence"/>
</dbReference>
<reference evidence="5" key="1">
    <citation type="journal article" date="2019" name="Int. J. Syst. Evol. Microbiol.">
        <title>The Global Catalogue of Microorganisms (GCM) 10K type strain sequencing project: providing services to taxonomists for standard genome sequencing and annotation.</title>
        <authorList>
            <consortium name="The Broad Institute Genomics Platform"/>
            <consortium name="The Broad Institute Genome Sequencing Center for Infectious Disease"/>
            <person name="Wu L."/>
            <person name="Ma J."/>
        </authorList>
    </citation>
    <scope>NUCLEOTIDE SEQUENCE [LARGE SCALE GENOMIC DNA]</scope>
    <source>
        <strain evidence="5">CCUG 58127</strain>
    </source>
</reference>
<dbReference type="Pfam" id="PF02452">
    <property type="entry name" value="PemK_toxin"/>
    <property type="match status" value="1"/>
</dbReference>
<keyword evidence="2" id="KW-1277">Toxin-antitoxin system</keyword>